<dbReference type="RefSeq" id="WP_236089004.1">
    <property type="nucleotide sequence ID" value="NZ_JAKGSG010000027.1"/>
</dbReference>
<comment type="similarity">
    <text evidence="1">Belongs to the YciI family.</text>
</comment>
<dbReference type="SUPFAM" id="SSF54909">
    <property type="entry name" value="Dimeric alpha+beta barrel"/>
    <property type="match status" value="1"/>
</dbReference>
<evidence type="ECO:0000256" key="1">
    <source>
        <dbReference type="ARBA" id="ARBA00007689"/>
    </source>
</evidence>
<dbReference type="Gene3D" id="3.30.70.1060">
    <property type="entry name" value="Dimeric alpha+beta barrel"/>
    <property type="match status" value="1"/>
</dbReference>
<dbReference type="PANTHER" id="PTHR37828:SF1">
    <property type="entry name" value="YCII-RELATED DOMAIN-CONTAINING PROTEIN"/>
    <property type="match status" value="1"/>
</dbReference>
<gene>
    <name evidence="3" type="ORF">L1785_09435</name>
</gene>
<evidence type="ECO:0000313" key="3">
    <source>
        <dbReference type="EMBL" id="MCF4121204.1"/>
    </source>
</evidence>
<feature type="domain" description="YCII-related" evidence="2">
    <location>
        <begin position="5"/>
        <end position="85"/>
    </location>
</feature>
<sequence length="94" mass="9786">MTTFAVTYTYADDSAALEKVRPDHRAFLRELNAAGTLHASGPLPGAGGALLILEAVTAGEVESILDDDPFAKAGLIVGRGVREWEVVIGGFATS</sequence>
<organism evidence="3 4">
    <name type="scientific">Antribacter soli</name>
    <dbReference type="NCBI Taxonomy" id="2910976"/>
    <lineage>
        <taxon>Bacteria</taxon>
        <taxon>Bacillati</taxon>
        <taxon>Actinomycetota</taxon>
        <taxon>Actinomycetes</taxon>
        <taxon>Micrococcales</taxon>
        <taxon>Promicromonosporaceae</taxon>
        <taxon>Antribacter</taxon>
    </lineage>
</organism>
<dbReference type="AlphaFoldDB" id="A0AA41QD17"/>
<dbReference type="EMBL" id="JAKGSG010000027">
    <property type="protein sequence ID" value="MCF4121204.1"/>
    <property type="molecule type" value="Genomic_DNA"/>
</dbReference>
<reference evidence="3" key="1">
    <citation type="submission" date="2022-01" db="EMBL/GenBank/DDBJ databases">
        <title>Antribacter sp. nov., isolated from Guizhou of China.</title>
        <authorList>
            <person name="Chengliang C."/>
            <person name="Ya Z."/>
        </authorList>
    </citation>
    <scope>NUCLEOTIDE SEQUENCE</scope>
    <source>
        <strain evidence="3">KLBMP 9083</strain>
    </source>
</reference>
<dbReference type="PANTHER" id="PTHR37828">
    <property type="entry name" value="GSR2449 PROTEIN"/>
    <property type="match status" value="1"/>
</dbReference>
<evidence type="ECO:0000259" key="2">
    <source>
        <dbReference type="Pfam" id="PF03795"/>
    </source>
</evidence>
<dbReference type="Proteomes" id="UP001165405">
    <property type="component" value="Unassembled WGS sequence"/>
</dbReference>
<protein>
    <submittedName>
        <fullName evidence="3">YciI family protein</fullName>
    </submittedName>
</protein>
<name>A0AA41QD17_9MICO</name>
<keyword evidence="4" id="KW-1185">Reference proteome</keyword>
<dbReference type="InterPro" id="IPR011008">
    <property type="entry name" value="Dimeric_a/b-barrel"/>
</dbReference>
<proteinExistence type="inferred from homology"/>
<evidence type="ECO:0000313" key="4">
    <source>
        <dbReference type="Proteomes" id="UP001165405"/>
    </source>
</evidence>
<dbReference type="InterPro" id="IPR005545">
    <property type="entry name" value="YCII"/>
</dbReference>
<dbReference type="Pfam" id="PF03795">
    <property type="entry name" value="YCII"/>
    <property type="match status" value="1"/>
</dbReference>
<comment type="caution">
    <text evidence="3">The sequence shown here is derived from an EMBL/GenBank/DDBJ whole genome shotgun (WGS) entry which is preliminary data.</text>
</comment>
<accession>A0AA41QD17</accession>